<dbReference type="Gene3D" id="3.50.50.60">
    <property type="entry name" value="FAD/NAD(P)-binding domain"/>
    <property type="match status" value="1"/>
</dbReference>
<dbReference type="eggNOG" id="COG0644">
    <property type="taxonomic scope" value="Bacteria"/>
</dbReference>
<dbReference type="PRINTS" id="PR00420">
    <property type="entry name" value="RNGMNOXGNASE"/>
</dbReference>
<dbReference type="Pfam" id="PF04820">
    <property type="entry name" value="Trp_halogenase"/>
    <property type="match status" value="1"/>
</dbReference>
<dbReference type="STRING" id="1123237.Salmuc_03077"/>
<sequence>MTTRDAIVLGAGPAGAATAITLARAGLRVRVVERRAAAPPAGFPETLPPAAKSSLVRLLGPGWADADYCRESRGNVSAWGGAAPQVQDFFFAPEGCGTCVDRGGFDAALRNAARAAGAELVTGARLAACTPTPYGGWRVVLEDGTGVSAPFVVDASGRRAALARRLDLGCAQDDGLFAYSLDFRTERPDDDGFTRIEACRFGWWYSNAVPDRPGRRVVVLHTDRDLPEARQAATRAGLLHLLAEAPGLRDFLAAGGHAAEAQDIRGAPAGGAQAHDLPEGLLAVGDAGQAHDPLSSQGLFHALQSGELAGTVIRQALEQGDRAGPPAQYRRMRAEARQRYLREHARVYGMERRWPDHPFWARRQGASQTVTTEPAKDATS</sequence>
<comment type="caution">
    <text evidence="2">The sequence shown here is derived from an EMBL/GenBank/DDBJ whole genome shotgun (WGS) entry which is preliminary data.</text>
</comment>
<dbReference type="Pfam" id="PF01494">
    <property type="entry name" value="FAD_binding_3"/>
    <property type="match status" value="1"/>
</dbReference>
<reference evidence="3" key="1">
    <citation type="journal article" date="2014" name="Stand. Genomic Sci.">
        <title>Genome sequence of the exopolysaccharide-producing Salipiger mucosus type strain (DSM 16094(T)), a moderately halophilic member of the Roseobacter clade.</title>
        <authorList>
            <person name="Riedel T."/>
            <person name="Spring S."/>
            <person name="Fiebig A."/>
            <person name="Petersen J."/>
            <person name="Kyrpides N.C."/>
            <person name="Goker M."/>
            <person name="Klenk H.P."/>
        </authorList>
    </citation>
    <scope>NUCLEOTIDE SEQUENCE [LARGE SCALE GENOMIC DNA]</scope>
    <source>
        <strain evidence="3">DSM 16094</strain>
    </source>
</reference>
<name>S9S7S1_9RHOB</name>
<proteinExistence type="predicted"/>
<dbReference type="PANTHER" id="PTHR43747">
    <property type="entry name" value="FAD-BINDING PROTEIN"/>
    <property type="match status" value="1"/>
</dbReference>
<dbReference type="EMBL" id="APVH01000024">
    <property type="protein sequence ID" value="EPX82289.1"/>
    <property type="molecule type" value="Genomic_DNA"/>
</dbReference>
<dbReference type="InterPro" id="IPR036188">
    <property type="entry name" value="FAD/NAD-bd_sf"/>
</dbReference>
<keyword evidence="3" id="KW-1185">Reference proteome</keyword>
<evidence type="ECO:0000259" key="1">
    <source>
        <dbReference type="Pfam" id="PF01494"/>
    </source>
</evidence>
<dbReference type="Gene3D" id="3.30.9.100">
    <property type="match status" value="1"/>
</dbReference>
<evidence type="ECO:0000313" key="3">
    <source>
        <dbReference type="Proteomes" id="UP000015347"/>
    </source>
</evidence>
<dbReference type="HOGENOM" id="CLU_024648_6_2_5"/>
<dbReference type="Proteomes" id="UP000015347">
    <property type="component" value="Unassembled WGS sequence"/>
</dbReference>
<dbReference type="OrthoDB" id="9799983at2"/>
<dbReference type="GO" id="GO:0004497">
    <property type="term" value="F:monooxygenase activity"/>
    <property type="evidence" value="ECO:0007669"/>
    <property type="project" value="InterPro"/>
</dbReference>
<evidence type="ECO:0000313" key="2">
    <source>
        <dbReference type="EMBL" id="EPX82289.1"/>
    </source>
</evidence>
<feature type="domain" description="FAD-binding" evidence="1">
    <location>
        <begin position="5"/>
        <end position="38"/>
    </location>
</feature>
<dbReference type="PANTHER" id="PTHR43747:SF1">
    <property type="entry name" value="SLR1998 PROTEIN"/>
    <property type="match status" value="1"/>
</dbReference>
<dbReference type="InterPro" id="IPR006905">
    <property type="entry name" value="Flavin_halogenase"/>
</dbReference>
<protein>
    <recommendedName>
        <fullName evidence="1">FAD-binding domain-containing protein</fullName>
    </recommendedName>
</protein>
<organism evidence="2 3">
    <name type="scientific">Salipiger mucosus DSM 16094</name>
    <dbReference type="NCBI Taxonomy" id="1123237"/>
    <lineage>
        <taxon>Bacteria</taxon>
        <taxon>Pseudomonadati</taxon>
        <taxon>Pseudomonadota</taxon>
        <taxon>Alphaproteobacteria</taxon>
        <taxon>Rhodobacterales</taxon>
        <taxon>Roseobacteraceae</taxon>
        <taxon>Salipiger</taxon>
    </lineage>
</organism>
<dbReference type="RefSeq" id="WP_020043213.1">
    <property type="nucleotide sequence ID" value="NZ_KE557275.1"/>
</dbReference>
<dbReference type="InterPro" id="IPR002938">
    <property type="entry name" value="FAD-bd"/>
</dbReference>
<dbReference type="SUPFAM" id="SSF51905">
    <property type="entry name" value="FAD/NAD(P)-binding domain"/>
    <property type="match status" value="1"/>
</dbReference>
<dbReference type="AlphaFoldDB" id="S9S7S1"/>
<dbReference type="InterPro" id="IPR050816">
    <property type="entry name" value="Flavin-dep_Halogenase_NPB"/>
</dbReference>
<accession>S9S7S1</accession>
<gene>
    <name evidence="2" type="ORF">Salmuc_03077</name>
</gene>
<dbReference type="GO" id="GO:0071949">
    <property type="term" value="F:FAD binding"/>
    <property type="evidence" value="ECO:0007669"/>
    <property type="project" value="InterPro"/>
</dbReference>